<dbReference type="Proteomes" id="UP000308267">
    <property type="component" value="Unassembled WGS sequence"/>
</dbReference>
<dbReference type="EC" id="6.1.1.19" evidence="2"/>
<dbReference type="Pfam" id="PF00750">
    <property type="entry name" value="tRNA-synt_1d"/>
    <property type="match status" value="1"/>
</dbReference>
<evidence type="ECO:0000313" key="14">
    <source>
        <dbReference type="EMBL" id="TGZ59768.1"/>
    </source>
</evidence>
<evidence type="ECO:0000256" key="11">
    <source>
        <dbReference type="ARBA" id="ARBA00049595"/>
    </source>
</evidence>
<dbReference type="InterPro" id="IPR009080">
    <property type="entry name" value="tRNAsynth_Ia_anticodon-bd"/>
</dbReference>
<dbReference type="GO" id="GO:0006420">
    <property type="term" value="P:arginyl-tRNA aminoacylation"/>
    <property type="evidence" value="ECO:0007669"/>
    <property type="project" value="InterPro"/>
</dbReference>
<organism evidence="14 15">
    <name type="scientific">Opisthorchis felineus</name>
    <dbReference type="NCBI Taxonomy" id="147828"/>
    <lineage>
        <taxon>Eukaryota</taxon>
        <taxon>Metazoa</taxon>
        <taxon>Spiralia</taxon>
        <taxon>Lophotrochozoa</taxon>
        <taxon>Platyhelminthes</taxon>
        <taxon>Trematoda</taxon>
        <taxon>Digenea</taxon>
        <taxon>Opisthorchiida</taxon>
        <taxon>Opisthorchiata</taxon>
        <taxon>Opisthorchiidae</taxon>
        <taxon>Opisthorchis</taxon>
    </lineage>
</organism>
<dbReference type="SMART" id="SM00836">
    <property type="entry name" value="DALR_1"/>
    <property type="match status" value="1"/>
</dbReference>
<dbReference type="GO" id="GO:0005739">
    <property type="term" value="C:mitochondrion"/>
    <property type="evidence" value="ECO:0007669"/>
    <property type="project" value="TreeGrafter"/>
</dbReference>
<reference evidence="14 15" key="1">
    <citation type="journal article" date="2019" name="BMC Genomics">
        <title>New insights from Opisthorchis felineus genome: update on genomics of the epidemiologically important liver flukes.</title>
        <authorList>
            <person name="Ershov N.I."/>
            <person name="Mordvinov V.A."/>
            <person name="Prokhortchouk E.B."/>
            <person name="Pakharukova M.Y."/>
            <person name="Gunbin K.V."/>
            <person name="Ustyantsev K."/>
            <person name="Genaev M.A."/>
            <person name="Blinov A.G."/>
            <person name="Mazur A."/>
            <person name="Boulygina E."/>
            <person name="Tsygankova S."/>
            <person name="Khrameeva E."/>
            <person name="Chekanov N."/>
            <person name="Fan G."/>
            <person name="Xiao A."/>
            <person name="Zhang H."/>
            <person name="Xu X."/>
            <person name="Yang H."/>
            <person name="Solovyev V."/>
            <person name="Lee S.M."/>
            <person name="Liu X."/>
            <person name="Afonnikov D.A."/>
            <person name="Skryabin K.G."/>
        </authorList>
    </citation>
    <scope>NUCLEOTIDE SEQUENCE [LARGE SCALE GENOMIC DNA]</scope>
    <source>
        <strain evidence="14">AK-0245</strain>
        <tissue evidence="14">Whole organism</tissue>
    </source>
</reference>
<keyword evidence="4 12" id="KW-0547">Nucleotide-binding</keyword>
<name>A0A4S2LH31_OPIFE</name>
<dbReference type="InterPro" id="IPR008909">
    <property type="entry name" value="DALR_anticod-bd"/>
</dbReference>
<dbReference type="OrthoDB" id="68056at2759"/>
<dbReference type="InterPro" id="IPR035684">
    <property type="entry name" value="ArgRS_core"/>
</dbReference>
<dbReference type="InterPro" id="IPR001412">
    <property type="entry name" value="aa-tRNA-synth_I_CS"/>
</dbReference>
<dbReference type="SUPFAM" id="SSF47323">
    <property type="entry name" value="Anticodon-binding domain of a subclass of class I aminoacyl-tRNA synthetases"/>
    <property type="match status" value="1"/>
</dbReference>
<evidence type="ECO:0000313" key="15">
    <source>
        <dbReference type="Proteomes" id="UP000308267"/>
    </source>
</evidence>
<evidence type="ECO:0000256" key="9">
    <source>
        <dbReference type="ARBA" id="ARBA00039495"/>
    </source>
</evidence>
<keyword evidence="7 12" id="KW-0030">Aminoacyl-tRNA synthetase</keyword>
<comment type="similarity">
    <text evidence="1 12">Belongs to the class-I aminoacyl-tRNA synthetase family.</text>
</comment>
<evidence type="ECO:0000256" key="8">
    <source>
        <dbReference type="ARBA" id="ARBA00033033"/>
    </source>
</evidence>
<evidence type="ECO:0000256" key="10">
    <source>
        <dbReference type="ARBA" id="ARBA00049339"/>
    </source>
</evidence>
<keyword evidence="6 12" id="KW-0648">Protein biosynthesis</keyword>
<evidence type="ECO:0000256" key="5">
    <source>
        <dbReference type="ARBA" id="ARBA00022840"/>
    </source>
</evidence>
<dbReference type="Gene3D" id="3.40.50.620">
    <property type="entry name" value="HUPs"/>
    <property type="match status" value="1"/>
</dbReference>
<dbReference type="GO" id="GO:0004814">
    <property type="term" value="F:arginine-tRNA ligase activity"/>
    <property type="evidence" value="ECO:0007669"/>
    <property type="project" value="UniProtKB-EC"/>
</dbReference>
<keyword evidence="5 12" id="KW-0067">ATP-binding</keyword>
<evidence type="ECO:0000256" key="4">
    <source>
        <dbReference type="ARBA" id="ARBA00022741"/>
    </source>
</evidence>
<dbReference type="GO" id="GO:0005524">
    <property type="term" value="F:ATP binding"/>
    <property type="evidence" value="ECO:0007669"/>
    <property type="project" value="UniProtKB-KW"/>
</dbReference>
<comment type="caution">
    <text evidence="14">The sequence shown here is derived from an EMBL/GenBank/DDBJ whole genome shotgun (WGS) entry which is preliminary data.</text>
</comment>
<evidence type="ECO:0000256" key="1">
    <source>
        <dbReference type="ARBA" id="ARBA00005594"/>
    </source>
</evidence>
<evidence type="ECO:0000256" key="2">
    <source>
        <dbReference type="ARBA" id="ARBA00012837"/>
    </source>
</evidence>
<dbReference type="GO" id="GO:0032543">
    <property type="term" value="P:mitochondrial translation"/>
    <property type="evidence" value="ECO:0007669"/>
    <property type="project" value="TreeGrafter"/>
</dbReference>
<protein>
    <recommendedName>
        <fullName evidence="9">Probable arginine--tRNA ligase, mitochondrial</fullName>
        <ecNumber evidence="2">6.1.1.19</ecNumber>
    </recommendedName>
    <alternativeName>
        <fullName evidence="8">Arginyl-tRNA synthetase</fullName>
    </alternativeName>
</protein>
<dbReference type="STRING" id="147828.A0A4S2LH31"/>
<sequence length="539" mass="60661">MSAKSQLCRLLSDYTGSTLTRIFSPVAGAERQRTVLVDFSSPNIAKPFHLGHFRATVTGNFICNLHRASGHEVIGINYLGDWGTQFDLLAQGWKKYGVEEQLLADPLRYLNKLYVRMNSEAAQVGSEQLNGVDSEVTSINRDLWSRFRLLTMEHLKQTYKRMNVEFSAYEYESDYVDSALRIAQGLVDSGLAIVDSDGVTCIPAGTFEHVPQRIVLLKSNKSTLYLTRDLAAAISRHERYQFDRIHYVVEDGQRLHFKQLQQILSRMGYTWAQQSSDLDDHLLLGRAPSDLHIPFGRVQGVSTRRGEGLFLSDILNNARQTVLRRMEYSPTTRISKTDSMNEVADQLGTTCLVIEMLRKGRQKPIYLESFLGYSVVSEPNADSTTVSDNSDLSGLGLQYCHARLCSLEERALKAGLVHSSRSDSITSFGNELDLVHRLNTLPEPLSETTLNDPLFVLLLEHLSNFPDEFHSAYSNYEASVIVNYANRLMSHINAAWKGLPVLTCTHESDRLLRLAIFVAARNILATCLRLLGIRPLRAI</sequence>
<dbReference type="PANTHER" id="PTHR11956">
    <property type="entry name" value="ARGINYL-TRNA SYNTHETASE"/>
    <property type="match status" value="1"/>
</dbReference>
<evidence type="ECO:0000259" key="13">
    <source>
        <dbReference type="SMART" id="SM00836"/>
    </source>
</evidence>
<evidence type="ECO:0000256" key="6">
    <source>
        <dbReference type="ARBA" id="ARBA00022917"/>
    </source>
</evidence>
<dbReference type="PANTHER" id="PTHR11956:SF11">
    <property type="entry name" value="ARGININE--TRNA LIGASE, MITOCHONDRIAL-RELATED"/>
    <property type="match status" value="1"/>
</dbReference>
<dbReference type="SUPFAM" id="SSF52374">
    <property type="entry name" value="Nucleotidylyl transferase"/>
    <property type="match status" value="1"/>
</dbReference>
<accession>A0A4S2LH31</accession>
<evidence type="ECO:0000256" key="3">
    <source>
        <dbReference type="ARBA" id="ARBA00022598"/>
    </source>
</evidence>
<keyword evidence="3 12" id="KW-0436">Ligase</keyword>
<proteinExistence type="inferred from homology"/>
<dbReference type="InterPro" id="IPR001278">
    <property type="entry name" value="Arg-tRNA-ligase"/>
</dbReference>
<dbReference type="PROSITE" id="PS00178">
    <property type="entry name" value="AA_TRNA_LIGASE_I"/>
    <property type="match status" value="1"/>
</dbReference>
<evidence type="ECO:0000256" key="7">
    <source>
        <dbReference type="ARBA" id="ARBA00023146"/>
    </source>
</evidence>
<keyword evidence="15" id="KW-1185">Reference proteome</keyword>
<dbReference type="PRINTS" id="PR01038">
    <property type="entry name" value="TRNASYNTHARG"/>
</dbReference>
<dbReference type="EMBL" id="SJOL01008692">
    <property type="protein sequence ID" value="TGZ59768.1"/>
    <property type="molecule type" value="Genomic_DNA"/>
</dbReference>
<dbReference type="Pfam" id="PF05746">
    <property type="entry name" value="DALR_1"/>
    <property type="match status" value="1"/>
</dbReference>
<dbReference type="AlphaFoldDB" id="A0A4S2LH31"/>
<comment type="catalytic activity">
    <reaction evidence="10">
        <text>tRNA(Arg) + L-arginine + ATP = L-arginyl-tRNA(Arg) + AMP + diphosphate</text>
        <dbReference type="Rhea" id="RHEA:20301"/>
        <dbReference type="Rhea" id="RHEA-COMP:9658"/>
        <dbReference type="Rhea" id="RHEA-COMP:9673"/>
        <dbReference type="ChEBI" id="CHEBI:30616"/>
        <dbReference type="ChEBI" id="CHEBI:32682"/>
        <dbReference type="ChEBI" id="CHEBI:33019"/>
        <dbReference type="ChEBI" id="CHEBI:78442"/>
        <dbReference type="ChEBI" id="CHEBI:78513"/>
        <dbReference type="ChEBI" id="CHEBI:456215"/>
        <dbReference type="EC" id="6.1.1.19"/>
    </reaction>
</comment>
<feature type="domain" description="DALR anticodon binding" evidence="13">
    <location>
        <begin position="397"/>
        <end position="539"/>
    </location>
</feature>
<comment type="function">
    <text evidence="11">Catalyzes the attachment of arginine to tRNA(Arg) in a two-step reaction: arginine is first activated by ATP to form Arg-AMP and then transferred to the acceptor end of tRNA(Arg).</text>
</comment>
<gene>
    <name evidence="14" type="ORF">CRM22_008882</name>
</gene>
<evidence type="ECO:0000256" key="12">
    <source>
        <dbReference type="RuleBase" id="RU363038"/>
    </source>
</evidence>
<dbReference type="Gene3D" id="1.10.730.10">
    <property type="entry name" value="Isoleucyl-tRNA Synthetase, Domain 1"/>
    <property type="match status" value="1"/>
</dbReference>
<dbReference type="InterPro" id="IPR014729">
    <property type="entry name" value="Rossmann-like_a/b/a_fold"/>
</dbReference>